<accession>R4RPD8</accession>
<name>R4RPD8_PHYAS</name>
<dbReference type="AlphaFoldDB" id="R4RPD8"/>
<evidence type="ECO:0000256" key="1">
    <source>
        <dbReference type="SAM" id="Phobius"/>
    </source>
</evidence>
<protein>
    <submittedName>
        <fullName evidence="2">Uncharacterized protein</fullName>
    </submittedName>
</protein>
<sequence length="33" mass="4079">MTKYIISFFVFFVNYILKEKIIIFIAVRKNHKN</sequence>
<evidence type="ECO:0000313" key="2">
    <source>
        <dbReference type="EMBL" id="AGL90346.1"/>
    </source>
</evidence>
<feature type="transmembrane region" description="Helical" evidence="1">
    <location>
        <begin position="6"/>
        <end position="27"/>
    </location>
</feature>
<dbReference type="KEGG" id="nzs:SLY_0427"/>
<dbReference type="Proteomes" id="UP000013941">
    <property type="component" value="Chromosome"/>
</dbReference>
<proteinExistence type="predicted"/>
<reference evidence="2 3" key="1">
    <citation type="journal article" date="2013" name="BMC Genomics">
        <title>Comparison of the complete genome sequence of two closely related isolates of 'Candidatus Phytoplasma australiense' reveals genome plasticity.</title>
        <authorList>
            <person name="Andersen M.T."/>
            <person name="Liefting L.W."/>
            <person name="Havukkala I."/>
            <person name="Beever R.E."/>
        </authorList>
    </citation>
    <scope>NUCLEOTIDE SEQUENCE [LARGE SCALE GENOMIC DNA]</scope>
    <source>
        <strain evidence="2 3">NZSb11</strain>
    </source>
</reference>
<dbReference type="HOGENOM" id="CLU_3384067_0_0_14"/>
<keyword evidence="1" id="KW-0472">Membrane</keyword>
<evidence type="ECO:0000313" key="3">
    <source>
        <dbReference type="Proteomes" id="UP000013941"/>
    </source>
</evidence>
<keyword evidence="3" id="KW-1185">Reference proteome</keyword>
<keyword evidence="1" id="KW-1133">Transmembrane helix</keyword>
<organism evidence="2 3">
    <name type="scientific">Strawberry lethal yellows phytoplasma (CPA) str. NZSb11</name>
    <dbReference type="NCBI Taxonomy" id="980422"/>
    <lineage>
        <taxon>Bacteria</taxon>
        <taxon>Bacillati</taxon>
        <taxon>Mycoplasmatota</taxon>
        <taxon>Mollicutes</taxon>
        <taxon>Acholeplasmatales</taxon>
        <taxon>Acholeplasmataceae</taxon>
        <taxon>Candidatus Phytoplasma</taxon>
        <taxon>16SrXII (Stolbur group)</taxon>
    </lineage>
</organism>
<dbReference type="EMBL" id="CP002548">
    <property type="protein sequence ID" value="AGL90346.1"/>
    <property type="molecule type" value="Genomic_DNA"/>
</dbReference>
<keyword evidence="1" id="KW-0812">Transmembrane</keyword>
<gene>
    <name evidence="2" type="ORF">SLY_0427</name>
</gene>